<dbReference type="STRING" id="1123269.NX02_05855"/>
<evidence type="ECO:0000256" key="6">
    <source>
        <dbReference type="ARBA" id="ARBA00022692"/>
    </source>
</evidence>
<comment type="similarity">
    <text evidence="2 9">Belongs to the membrane fusion protein (MFP) (TC 8.A.1) family.</text>
</comment>
<keyword evidence="6 9" id="KW-0812">Transmembrane</keyword>
<accession>W0A727</accession>
<evidence type="ECO:0000259" key="11">
    <source>
        <dbReference type="Pfam" id="PF26002"/>
    </source>
</evidence>
<evidence type="ECO:0000313" key="12">
    <source>
        <dbReference type="EMBL" id="AHE52906.1"/>
    </source>
</evidence>
<evidence type="ECO:0000256" key="9">
    <source>
        <dbReference type="RuleBase" id="RU365093"/>
    </source>
</evidence>
<dbReference type="eggNOG" id="COG0845">
    <property type="taxonomic scope" value="Bacteria"/>
</dbReference>
<dbReference type="PANTHER" id="PTHR30386:SF26">
    <property type="entry name" value="TRANSPORT PROTEIN COMB"/>
    <property type="match status" value="1"/>
</dbReference>
<dbReference type="InterPro" id="IPR010129">
    <property type="entry name" value="T1SS_HlyD"/>
</dbReference>
<feature type="domain" description="AprE-like long alpha-helical hairpin" evidence="10">
    <location>
        <begin position="95"/>
        <end position="278"/>
    </location>
</feature>
<dbReference type="NCBIfam" id="TIGR01843">
    <property type="entry name" value="type_I_hlyD"/>
    <property type="match status" value="1"/>
</dbReference>
<dbReference type="OrthoDB" id="9810980at2"/>
<keyword evidence="7 9" id="KW-1133">Transmembrane helix</keyword>
<evidence type="ECO:0000256" key="8">
    <source>
        <dbReference type="ARBA" id="ARBA00023136"/>
    </source>
</evidence>
<dbReference type="EMBL" id="CP006644">
    <property type="protein sequence ID" value="AHE52906.1"/>
    <property type="molecule type" value="Genomic_DNA"/>
</dbReference>
<sequence>MSETHIDDLAMRIRPRTVSNLMLWGIFGFFVLFVIWAAIAELDRTVRGQGRVIPSSQLQLVSNLEGGVVERILVRTGQLVKRGDALLRLSPIQSAAELGSGQATTYALFAKIARLEAEIAGRAPVFPSAPDEQSRAQVEIERALYRSRMGDLSSLQAAAAARVSQSRNALAEARSAEAARISARDSARLQLDAIRPLVERGIEPRVSLIQAESQAAVAASEAAGAASAVSRAQAAIGEAEATMRRATQDWRAQAGGELAAARAELDARRSTLPALADRQSRTVLRAPLDGRVNRVLVSTVGGSVAPGAPVIELVPSENTLLVEAQVQPKDIASVKIGQRAKVDITAYDPAIYGSLEGNVVAISPDSVLDERNGETHYLVRVRTNAAGIRRNGKMLPIGPGMTATVNLLGEKRTVLNYLLTPITRIRDQAFRE</sequence>
<dbReference type="InterPro" id="IPR058982">
    <property type="entry name" value="Beta-barrel_AprE"/>
</dbReference>
<dbReference type="Proteomes" id="UP000018851">
    <property type="component" value="Chromosome"/>
</dbReference>
<keyword evidence="3 9" id="KW-0813">Transport</keyword>
<dbReference type="PANTHER" id="PTHR30386">
    <property type="entry name" value="MEMBRANE FUSION SUBUNIT OF EMRAB-TOLC MULTIDRUG EFFLUX PUMP"/>
    <property type="match status" value="1"/>
</dbReference>
<organism evidence="12 13">
    <name type="scientific">Sphingomonas sanxanigenens DSM 19645 = NX02</name>
    <dbReference type="NCBI Taxonomy" id="1123269"/>
    <lineage>
        <taxon>Bacteria</taxon>
        <taxon>Pseudomonadati</taxon>
        <taxon>Pseudomonadota</taxon>
        <taxon>Alphaproteobacteria</taxon>
        <taxon>Sphingomonadales</taxon>
        <taxon>Sphingomonadaceae</taxon>
        <taxon>Sphingomonas</taxon>
    </lineage>
</organism>
<keyword evidence="4 9" id="KW-1003">Cell membrane</keyword>
<evidence type="ECO:0000256" key="7">
    <source>
        <dbReference type="ARBA" id="ARBA00022989"/>
    </source>
</evidence>
<dbReference type="KEGG" id="ssan:NX02_05855"/>
<dbReference type="GO" id="GO:0005886">
    <property type="term" value="C:plasma membrane"/>
    <property type="evidence" value="ECO:0007669"/>
    <property type="project" value="UniProtKB-SubCell"/>
</dbReference>
<feature type="domain" description="AprE-like beta-barrel" evidence="11">
    <location>
        <begin position="320"/>
        <end position="407"/>
    </location>
</feature>
<evidence type="ECO:0000256" key="3">
    <source>
        <dbReference type="ARBA" id="ARBA00022448"/>
    </source>
</evidence>
<dbReference type="Pfam" id="PF26002">
    <property type="entry name" value="Beta-barrel_AprE"/>
    <property type="match status" value="1"/>
</dbReference>
<proteinExistence type="inferred from homology"/>
<comment type="subcellular location">
    <subcellularLocation>
        <location evidence="1 9">Cell inner membrane</location>
        <topology evidence="1 9">Single-pass membrane protein</topology>
    </subcellularLocation>
</comment>
<evidence type="ECO:0000256" key="4">
    <source>
        <dbReference type="ARBA" id="ARBA00022475"/>
    </source>
</evidence>
<evidence type="ECO:0000313" key="13">
    <source>
        <dbReference type="Proteomes" id="UP000018851"/>
    </source>
</evidence>
<dbReference type="HOGENOM" id="CLU_023976_8_0_5"/>
<dbReference type="InterPro" id="IPR050739">
    <property type="entry name" value="MFP"/>
</dbReference>
<evidence type="ECO:0000259" key="10">
    <source>
        <dbReference type="Pfam" id="PF25994"/>
    </source>
</evidence>
<keyword evidence="13" id="KW-1185">Reference proteome</keyword>
<evidence type="ECO:0000256" key="1">
    <source>
        <dbReference type="ARBA" id="ARBA00004377"/>
    </source>
</evidence>
<keyword evidence="8 9" id="KW-0472">Membrane</keyword>
<dbReference type="PATRIC" id="fig|1123269.5.peg.1130"/>
<keyword evidence="5 9" id="KW-0997">Cell inner membrane</keyword>
<dbReference type="PRINTS" id="PR01490">
    <property type="entry name" value="RTXTOXIND"/>
</dbReference>
<protein>
    <recommendedName>
        <fullName evidence="9">Membrane fusion protein (MFP) family protein</fullName>
    </recommendedName>
</protein>
<feature type="transmembrane region" description="Helical" evidence="9">
    <location>
        <begin position="21"/>
        <end position="39"/>
    </location>
</feature>
<dbReference type="GO" id="GO:0015031">
    <property type="term" value="P:protein transport"/>
    <property type="evidence" value="ECO:0007669"/>
    <property type="project" value="InterPro"/>
</dbReference>
<name>W0A727_9SPHN</name>
<gene>
    <name evidence="12" type="ORF">NX02_05855</name>
</gene>
<dbReference type="AlphaFoldDB" id="W0A727"/>
<reference evidence="12 13" key="1">
    <citation type="submission" date="2013-07" db="EMBL/GenBank/DDBJ databases">
        <title>Completed genome of Sphingomonas sanxanigenens NX02.</title>
        <authorList>
            <person name="Ma T."/>
            <person name="Huang H."/>
            <person name="Wu M."/>
            <person name="Li X."/>
            <person name="Li G."/>
        </authorList>
    </citation>
    <scope>NUCLEOTIDE SEQUENCE [LARGE SCALE GENOMIC DNA]</scope>
    <source>
        <strain evidence="12 13">NX02</strain>
    </source>
</reference>
<evidence type="ECO:0000256" key="2">
    <source>
        <dbReference type="ARBA" id="ARBA00009477"/>
    </source>
</evidence>
<dbReference type="RefSeq" id="WP_025291196.1">
    <property type="nucleotide sequence ID" value="NZ_CP006644.1"/>
</dbReference>
<dbReference type="Gene3D" id="2.40.30.170">
    <property type="match status" value="1"/>
</dbReference>
<dbReference type="Pfam" id="PF25994">
    <property type="entry name" value="HH_AprE"/>
    <property type="match status" value="1"/>
</dbReference>
<evidence type="ECO:0000256" key="5">
    <source>
        <dbReference type="ARBA" id="ARBA00022519"/>
    </source>
</evidence>
<dbReference type="InterPro" id="IPR058781">
    <property type="entry name" value="HH_AprE-like"/>
</dbReference>